<dbReference type="Gene3D" id="3.40.630.30">
    <property type="match status" value="1"/>
</dbReference>
<dbReference type="EMBL" id="NOII01000001">
    <property type="protein sequence ID" value="OYD59325.1"/>
    <property type="molecule type" value="Genomic_DNA"/>
</dbReference>
<dbReference type="GO" id="GO:0016747">
    <property type="term" value="F:acyltransferase activity, transferring groups other than amino-acyl groups"/>
    <property type="evidence" value="ECO:0007669"/>
    <property type="project" value="InterPro"/>
</dbReference>
<reference evidence="2 3" key="1">
    <citation type="submission" date="2017-07" db="EMBL/GenBank/DDBJ databases">
        <title>Fictibacillus sp. nov. GDSW-R2A3 Genome sequencing and assembly.</title>
        <authorList>
            <person name="Mayilraj S."/>
        </authorList>
    </citation>
    <scope>NUCLEOTIDE SEQUENCE [LARGE SCALE GENOMIC DNA]</scope>
    <source>
        <strain evidence="2 3">GDSW-R2A3</strain>
    </source>
</reference>
<dbReference type="CDD" id="cd04301">
    <property type="entry name" value="NAT_SF"/>
    <property type="match status" value="1"/>
</dbReference>
<name>A0A235FEX5_9BACL</name>
<evidence type="ECO:0000259" key="1">
    <source>
        <dbReference type="PROSITE" id="PS51186"/>
    </source>
</evidence>
<feature type="domain" description="N-acetyltransferase" evidence="1">
    <location>
        <begin position="6"/>
        <end position="145"/>
    </location>
</feature>
<comment type="caution">
    <text evidence="2">The sequence shown here is derived from an EMBL/GenBank/DDBJ whole genome shotgun (WGS) entry which is preliminary data.</text>
</comment>
<keyword evidence="3" id="KW-1185">Reference proteome</keyword>
<dbReference type="AlphaFoldDB" id="A0A235FEX5"/>
<dbReference type="Pfam" id="PF00583">
    <property type="entry name" value="Acetyltransf_1"/>
    <property type="match status" value="1"/>
</dbReference>
<dbReference type="PROSITE" id="PS51186">
    <property type="entry name" value="GNAT"/>
    <property type="match status" value="1"/>
</dbReference>
<keyword evidence="2" id="KW-0808">Transferase</keyword>
<organism evidence="2 3">
    <name type="scientific">Fictibacillus aquaticus</name>
    <dbReference type="NCBI Taxonomy" id="2021314"/>
    <lineage>
        <taxon>Bacteria</taxon>
        <taxon>Bacillati</taxon>
        <taxon>Bacillota</taxon>
        <taxon>Bacilli</taxon>
        <taxon>Bacillales</taxon>
        <taxon>Fictibacillaceae</taxon>
        <taxon>Fictibacillus</taxon>
    </lineage>
</organism>
<sequence length="145" mass="17060">MSAVKERVLELTTAEQWKEAYPVMSQLRTDLTELEYVELLSEMAEEGYRLFAWYDGDAIVALAGAGLRINFYNKRHVFIYDLITDNSRRSLGYGEKLLNAVHEWAKENGAHYVSLESGLQRKDAHRFYEEKMGYEKWCYSFRKKL</sequence>
<dbReference type="Proteomes" id="UP000215059">
    <property type="component" value="Unassembled WGS sequence"/>
</dbReference>
<dbReference type="OrthoDB" id="9805924at2"/>
<dbReference type="RefSeq" id="WP_094251286.1">
    <property type="nucleotide sequence ID" value="NZ_JBHLXL010000001.1"/>
</dbReference>
<gene>
    <name evidence="2" type="ORF">CGZ90_05385</name>
</gene>
<dbReference type="InterPro" id="IPR016181">
    <property type="entry name" value="Acyl_CoA_acyltransferase"/>
</dbReference>
<evidence type="ECO:0000313" key="2">
    <source>
        <dbReference type="EMBL" id="OYD59325.1"/>
    </source>
</evidence>
<accession>A0A235FEX5</accession>
<dbReference type="InterPro" id="IPR000182">
    <property type="entry name" value="GNAT_dom"/>
</dbReference>
<dbReference type="SUPFAM" id="SSF55729">
    <property type="entry name" value="Acyl-CoA N-acyltransferases (Nat)"/>
    <property type="match status" value="1"/>
</dbReference>
<evidence type="ECO:0000313" key="3">
    <source>
        <dbReference type="Proteomes" id="UP000215059"/>
    </source>
</evidence>
<proteinExistence type="predicted"/>
<protein>
    <submittedName>
        <fullName evidence="2">GNAT family N-acetyltransferase</fullName>
    </submittedName>
</protein>